<dbReference type="OrthoDB" id="3143151at2759"/>
<organism evidence="3 4">
    <name type="scientific">Gymnopilus dilepis</name>
    <dbReference type="NCBI Taxonomy" id="231916"/>
    <lineage>
        <taxon>Eukaryota</taxon>
        <taxon>Fungi</taxon>
        <taxon>Dikarya</taxon>
        <taxon>Basidiomycota</taxon>
        <taxon>Agaricomycotina</taxon>
        <taxon>Agaricomycetes</taxon>
        <taxon>Agaricomycetidae</taxon>
        <taxon>Agaricales</taxon>
        <taxon>Agaricineae</taxon>
        <taxon>Hymenogastraceae</taxon>
        <taxon>Gymnopilus</taxon>
    </lineage>
</organism>
<name>A0A409WL16_9AGAR</name>
<dbReference type="PANTHER" id="PTHR33104">
    <property type="entry name" value="SI:DKEY-29D5.2"/>
    <property type="match status" value="1"/>
</dbReference>
<feature type="compositionally biased region" description="Acidic residues" evidence="1">
    <location>
        <begin position="246"/>
        <end position="259"/>
    </location>
</feature>
<evidence type="ECO:0000313" key="3">
    <source>
        <dbReference type="EMBL" id="PPQ79182.1"/>
    </source>
</evidence>
<evidence type="ECO:0000259" key="2">
    <source>
        <dbReference type="Pfam" id="PF18803"/>
    </source>
</evidence>
<dbReference type="AlphaFoldDB" id="A0A409WL16"/>
<evidence type="ECO:0000313" key="4">
    <source>
        <dbReference type="Proteomes" id="UP000284706"/>
    </source>
</evidence>
<proteinExistence type="predicted"/>
<reference evidence="3 4" key="1">
    <citation type="journal article" date="2018" name="Evol. Lett.">
        <title>Horizontal gene cluster transfer increased hallucinogenic mushroom diversity.</title>
        <authorList>
            <person name="Reynolds H.T."/>
            <person name="Vijayakumar V."/>
            <person name="Gluck-Thaler E."/>
            <person name="Korotkin H.B."/>
            <person name="Matheny P.B."/>
            <person name="Slot J.C."/>
        </authorList>
    </citation>
    <scope>NUCLEOTIDE SEQUENCE [LARGE SCALE GENOMIC DNA]</scope>
    <source>
        <strain evidence="3 4">SRW20</strain>
    </source>
</reference>
<dbReference type="EMBL" id="NHYE01005017">
    <property type="protein sequence ID" value="PPQ79182.1"/>
    <property type="molecule type" value="Genomic_DNA"/>
</dbReference>
<feature type="region of interest" description="Disordered" evidence="1">
    <location>
        <begin position="34"/>
        <end position="70"/>
    </location>
</feature>
<gene>
    <name evidence="3" type="ORF">CVT26_000453</name>
</gene>
<dbReference type="PANTHER" id="PTHR33104:SF2">
    <property type="entry name" value="CXC3 LIKE CYSTEINE CLUSTER DOMAIN-CONTAINING PROTEIN"/>
    <property type="match status" value="1"/>
</dbReference>
<protein>
    <recommendedName>
        <fullName evidence="2">CxC2-like cysteine cluster KDZ transposase-associated domain-containing protein</fullName>
    </recommendedName>
</protein>
<keyword evidence="4" id="KW-1185">Reference proteome</keyword>
<dbReference type="InParanoid" id="A0A409WL16"/>
<accession>A0A409WL16</accession>
<dbReference type="Pfam" id="PF18758">
    <property type="entry name" value="KDZ"/>
    <property type="match status" value="1"/>
</dbReference>
<comment type="caution">
    <text evidence="3">The sequence shown here is derived from an EMBL/GenBank/DDBJ whole genome shotgun (WGS) entry which is preliminary data.</text>
</comment>
<feature type="domain" description="CxC2-like cysteine cluster KDZ transposase-associated" evidence="2">
    <location>
        <begin position="277"/>
        <end position="358"/>
    </location>
</feature>
<dbReference type="Proteomes" id="UP000284706">
    <property type="component" value="Unassembled WGS sequence"/>
</dbReference>
<dbReference type="InterPro" id="IPR041457">
    <property type="entry name" value="CxC2_KDZ-assoc"/>
</dbReference>
<dbReference type="Pfam" id="PF18803">
    <property type="entry name" value="CxC2"/>
    <property type="match status" value="1"/>
</dbReference>
<feature type="compositionally biased region" description="Polar residues" evidence="1">
    <location>
        <begin position="55"/>
        <end position="65"/>
    </location>
</feature>
<evidence type="ECO:0000256" key="1">
    <source>
        <dbReference type="SAM" id="MobiDB-lite"/>
    </source>
</evidence>
<feature type="region of interest" description="Disordered" evidence="1">
    <location>
        <begin position="243"/>
        <end position="269"/>
    </location>
</feature>
<sequence>MSRRFFTPQPKAKGFHLKLEPSKRSTRLVQTLSEIAFTPSAHPQSGDPPNLQPDRPTSTQSTPQHTADDDWRAQNIAQCSTSEANYDIDTQDDHLFNVVLTGDDLIVRKTKSTHDYMREWLHYRRPFLDVIIARDAPPEEVLCSKCKREKYRIRCNDCAYQPTFCIDCCREEHLRHPFHRIEEWTGTHFQPAWLWQTGVTIHLGHGGNCCPYNEANLRTAVEGVKRNGTLLRSVSSFNYTYGSDAEPADIDDTDTEDPSPEYGARGRSRPIASQFPGSATVVFVHTNGVHHLPVLTCKCPNAPEPLNQYIRMGYYPSTFKVIETVFTFHVLDDYLLENLECQTSCHHYYAKLRRMTDGVFPLQVPDRKRELARAERQWRNIKEWKWHGFGHRDRDPGEAELALFCPTCPQPGINLPDNWEADKDQWKYNRSFVGDGNFVAVHQQQPRTTDDVWIKDGQGYMTERESYQLHLDCTKEEPEPCTCNEHRAVLDRAKPHKGCDVSGIGAFACLRHGCYCPGSIVNFQKGERHMNMDWGLCKAFKFTNTDKCPCILYCYDVNCQYHKNLFKRVEQGRYLNFRIGLNLIPSIGMFHVHGHQDVCYARFAPRFIPGMGTPDGETLERLFSVLNGISTIARTMTLAHRSETLDSHMGDNNFKKMIGMGEYNFLFIKEEYLKDTVPALCKKWKDNCDASEDAKADYDMLTETANPDQIAIWKNMSDNAQRERKAGNVEAMDIYNVKYQKVFIRKQGKSPSAEQQIEVNKKREVLHHRVWEFNTSFQRLFPKVTSLKDDVPARDIPYGGEILLDDEVEENMGEMPKGDIETTPLVLPSTCPERLTTFLQAAAKAELTLRISQAENALEGVRREIGHKSFLFRNNIRLSESKVMKTRGYAAVKAADQELKRHVRIYNQARDAILNLQAPGPTMGRYKELKSEHLVALKAVYDPNARGQGKVTLSWIWNMNVGTDSESSEYMEELYRVNWLRAHARYHRWLEESILLMSEMRWTALFFENRASQWSLLADLASAPGHRSYAHKQHAMWQELKRNAESAFSSCLVRYPPKA</sequence>
<dbReference type="InterPro" id="IPR040521">
    <property type="entry name" value="KDZ"/>
</dbReference>